<dbReference type="EMBL" id="FTOH01000001">
    <property type="protein sequence ID" value="SIS46176.1"/>
    <property type="molecule type" value="Genomic_DNA"/>
</dbReference>
<dbReference type="AlphaFoldDB" id="A0A1N7JAA2"/>
<keyword evidence="1" id="KW-0812">Transmembrane</keyword>
<dbReference type="Proteomes" id="UP000185639">
    <property type="component" value="Unassembled WGS sequence"/>
</dbReference>
<sequence>MRGFLGDTLAGLLGNRVGVGAVPALAFLFIIFVFIGAYDYATQLIFEEPISALTNPCMMLIYYQIAWFISRSENSNYFMHATGVLLVPLQATFTMWLVLALIPESILDYRHVSTFMKIYHKLHELAFGDLYKQFEYFPRMRWLALKHDSYWAIMWLIGIVSAFWVLFNLFMHKESMINLVSMHTKKPKYETLDVYLALPIMWLITGFLMVLFYPAMYTMLDSSLPDSVTIPLMWLILLSPMYAVLLPSVNWNRPKDQRLATFIPKFYFVALTLYLAFCASEAIPYLQDPYNVKTIFADFFLLYSTVALIPFWLFLLVYLIRNPKPKAEKLRDRSMA</sequence>
<feature type="transmembrane region" description="Helical" evidence="1">
    <location>
        <begin position="50"/>
        <end position="69"/>
    </location>
</feature>
<name>A0A1N7JAA2_9GAMM</name>
<keyword evidence="1" id="KW-0472">Membrane</keyword>
<feature type="transmembrane region" description="Helical" evidence="1">
    <location>
        <begin position="266"/>
        <end position="287"/>
    </location>
</feature>
<evidence type="ECO:0000313" key="2">
    <source>
        <dbReference type="EMBL" id="SIS46176.1"/>
    </source>
</evidence>
<keyword evidence="3" id="KW-1185">Reference proteome</keyword>
<evidence type="ECO:0000313" key="3">
    <source>
        <dbReference type="Proteomes" id="UP000185639"/>
    </source>
</evidence>
<organism evidence="2 3">
    <name type="scientific">Thalassolituus maritimus</name>
    <dbReference type="NCBI Taxonomy" id="484498"/>
    <lineage>
        <taxon>Bacteria</taxon>
        <taxon>Pseudomonadati</taxon>
        <taxon>Pseudomonadota</taxon>
        <taxon>Gammaproteobacteria</taxon>
        <taxon>Oceanospirillales</taxon>
        <taxon>Oceanospirillaceae</taxon>
        <taxon>Thalassolituus</taxon>
    </lineage>
</organism>
<keyword evidence="1" id="KW-1133">Transmembrane helix</keyword>
<feature type="transmembrane region" description="Helical" evidence="1">
    <location>
        <begin position="228"/>
        <end position="245"/>
    </location>
</feature>
<gene>
    <name evidence="2" type="ORF">SAMN05421686_101536</name>
</gene>
<evidence type="ECO:0000256" key="1">
    <source>
        <dbReference type="SAM" id="Phobius"/>
    </source>
</evidence>
<feature type="transmembrane region" description="Helical" evidence="1">
    <location>
        <begin position="12"/>
        <end position="38"/>
    </location>
</feature>
<accession>A0A1N7JAA2</accession>
<feature type="transmembrane region" description="Helical" evidence="1">
    <location>
        <begin position="81"/>
        <end position="102"/>
    </location>
</feature>
<feature type="transmembrane region" description="Helical" evidence="1">
    <location>
        <begin position="192"/>
        <end position="216"/>
    </location>
</feature>
<protein>
    <submittedName>
        <fullName evidence="2">Uncharacterized protein</fullName>
    </submittedName>
</protein>
<feature type="transmembrane region" description="Helical" evidence="1">
    <location>
        <begin position="299"/>
        <end position="320"/>
    </location>
</feature>
<reference evidence="3" key="1">
    <citation type="submission" date="2017-01" db="EMBL/GenBank/DDBJ databases">
        <authorList>
            <person name="Varghese N."/>
            <person name="Submissions S."/>
        </authorList>
    </citation>
    <scope>NUCLEOTIDE SEQUENCE [LARGE SCALE GENOMIC DNA]</scope>
    <source>
        <strain evidence="3">DSM 24913</strain>
    </source>
</reference>
<feature type="transmembrane region" description="Helical" evidence="1">
    <location>
        <begin position="150"/>
        <end position="171"/>
    </location>
</feature>
<proteinExistence type="predicted"/>
<dbReference type="RefSeq" id="WP_076514130.1">
    <property type="nucleotide sequence ID" value="NZ_FTOH01000001.1"/>
</dbReference>